<protein>
    <submittedName>
        <fullName evidence="7">RDD family protein</fullName>
    </submittedName>
</protein>
<dbReference type="InterPro" id="IPR010432">
    <property type="entry name" value="RDD"/>
</dbReference>
<dbReference type="OrthoDB" id="9814143at2"/>
<gene>
    <name evidence="7" type="ORF">ESV24_07055</name>
</gene>
<keyword evidence="8" id="KW-1185">Reference proteome</keyword>
<evidence type="ECO:0000259" key="6">
    <source>
        <dbReference type="Pfam" id="PF06271"/>
    </source>
</evidence>
<dbReference type="Pfam" id="PF06271">
    <property type="entry name" value="RDD"/>
    <property type="match status" value="1"/>
</dbReference>
<feature type="transmembrane region" description="Helical" evidence="5">
    <location>
        <begin position="109"/>
        <end position="130"/>
    </location>
</feature>
<feature type="transmembrane region" description="Helical" evidence="5">
    <location>
        <begin position="25"/>
        <end position="46"/>
    </location>
</feature>
<evidence type="ECO:0000313" key="8">
    <source>
        <dbReference type="Proteomes" id="UP000321945"/>
    </source>
</evidence>
<feature type="transmembrane region" description="Helical" evidence="5">
    <location>
        <begin position="55"/>
        <end position="73"/>
    </location>
</feature>
<comment type="subcellular location">
    <subcellularLocation>
        <location evidence="1">Membrane</location>
        <topology evidence="1">Multi-pass membrane protein</topology>
    </subcellularLocation>
</comment>
<evidence type="ECO:0000313" key="7">
    <source>
        <dbReference type="EMBL" id="TXD69587.1"/>
    </source>
</evidence>
<evidence type="ECO:0000256" key="5">
    <source>
        <dbReference type="SAM" id="Phobius"/>
    </source>
</evidence>
<dbReference type="PANTHER" id="PTHR38480:SF1">
    <property type="entry name" value="SLR0254 PROTEIN"/>
    <property type="match status" value="1"/>
</dbReference>
<organism evidence="7 8">
    <name type="scientific">Aequorivita lipolytica</name>
    <dbReference type="NCBI Taxonomy" id="153267"/>
    <lineage>
        <taxon>Bacteria</taxon>
        <taxon>Pseudomonadati</taxon>
        <taxon>Bacteroidota</taxon>
        <taxon>Flavobacteriia</taxon>
        <taxon>Flavobacteriales</taxon>
        <taxon>Flavobacteriaceae</taxon>
        <taxon>Aequorivita</taxon>
    </lineage>
</organism>
<dbReference type="PANTHER" id="PTHR38480">
    <property type="entry name" value="SLR0254 PROTEIN"/>
    <property type="match status" value="1"/>
</dbReference>
<sequence>MENFQIETAQNVNILQNIAGVGERIVAYLLDGLIMGFYVFIVIMLFSNVNLSDDYYMIVGMTIGLPLFLYHLLWETLWNGRSPGKALMKLRVVKTDGSKPAFSNYMLRWLLRLIDITATSGGLALVTILFNGKGQRVGDIAASTTVITEKQTVNFAQTILMDIPENYEPSYPQVTVFSDSEIQTIKNLFMEARHNGNHNVILKLANRVSSVMEVKLEETPIKFIDKVIKDYNYYTQNM</sequence>
<accession>A0A5C6YQF8</accession>
<dbReference type="EMBL" id="VORU01000004">
    <property type="protein sequence ID" value="TXD69587.1"/>
    <property type="molecule type" value="Genomic_DNA"/>
</dbReference>
<dbReference type="RefSeq" id="WP_111815682.1">
    <property type="nucleotide sequence ID" value="NZ_CBCRZQ010000004.1"/>
</dbReference>
<reference evidence="7 8" key="1">
    <citation type="submission" date="2019-08" db="EMBL/GenBank/DDBJ databases">
        <title>Genome of Aequorivita lipolytica Y10-2 (type strain).</title>
        <authorList>
            <person name="Bowman J.P."/>
        </authorList>
    </citation>
    <scope>NUCLEOTIDE SEQUENCE [LARGE SCALE GENOMIC DNA]</scope>
    <source>
        <strain evidence="7 8">Y10-2</strain>
    </source>
</reference>
<name>A0A5C6YQF8_9FLAO</name>
<evidence type="ECO:0000256" key="3">
    <source>
        <dbReference type="ARBA" id="ARBA00022989"/>
    </source>
</evidence>
<evidence type="ECO:0000256" key="1">
    <source>
        <dbReference type="ARBA" id="ARBA00004141"/>
    </source>
</evidence>
<keyword evidence="4 5" id="KW-0472">Membrane</keyword>
<keyword evidence="2 5" id="KW-0812">Transmembrane</keyword>
<dbReference type="GO" id="GO:0016020">
    <property type="term" value="C:membrane"/>
    <property type="evidence" value="ECO:0007669"/>
    <property type="project" value="UniProtKB-SubCell"/>
</dbReference>
<dbReference type="Proteomes" id="UP000321945">
    <property type="component" value="Unassembled WGS sequence"/>
</dbReference>
<proteinExistence type="predicted"/>
<evidence type="ECO:0000256" key="2">
    <source>
        <dbReference type="ARBA" id="ARBA00022692"/>
    </source>
</evidence>
<comment type="caution">
    <text evidence="7">The sequence shown here is derived from an EMBL/GenBank/DDBJ whole genome shotgun (WGS) entry which is preliminary data.</text>
</comment>
<feature type="domain" description="RDD" evidence="6">
    <location>
        <begin position="19"/>
        <end position="142"/>
    </location>
</feature>
<keyword evidence="3 5" id="KW-1133">Transmembrane helix</keyword>
<evidence type="ECO:0000256" key="4">
    <source>
        <dbReference type="ARBA" id="ARBA00023136"/>
    </source>
</evidence>
<dbReference type="AlphaFoldDB" id="A0A5C6YQF8"/>